<gene>
    <name evidence="1" type="ORF">D5086_005663</name>
</gene>
<organism evidence="1 2">
    <name type="scientific">Populus alba</name>
    <name type="common">White poplar</name>
    <dbReference type="NCBI Taxonomy" id="43335"/>
    <lineage>
        <taxon>Eukaryota</taxon>
        <taxon>Viridiplantae</taxon>
        <taxon>Streptophyta</taxon>
        <taxon>Embryophyta</taxon>
        <taxon>Tracheophyta</taxon>
        <taxon>Spermatophyta</taxon>
        <taxon>Magnoliopsida</taxon>
        <taxon>eudicotyledons</taxon>
        <taxon>Gunneridae</taxon>
        <taxon>Pentapetalae</taxon>
        <taxon>rosids</taxon>
        <taxon>fabids</taxon>
        <taxon>Malpighiales</taxon>
        <taxon>Salicaceae</taxon>
        <taxon>Saliceae</taxon>
        <taxon>Populus</taxon>
    </lineage>
</organism>
<proteinExistence type="predicted"/>
<reference evidence="1 2" key="1">
    <citation type="journal article" date="2024" name="Plant Biotechnol. J.">
        <title>Genome and CRISPR/Cas9 system of a widespread forest tree (Populus alba) in the world.</title>
        <authorList>
            <person name="Liu Y.J."/>
            <person name="Jiang P.F."/>
            <person name="Han X.M."/>
            <person name="Li X.Y."/>
            <person name="Wang H.M."/>
            <person name="Wang Y.J."/>
            <person name="Wang X.X."/>
            <person name="Zeng Q.Y."/>
        </authorList>
    </citation>
    <scope>NUCLEOTIDE SEQUENCE [LARGE SCALE GENOMIC DNA]</scope>
    <source>
        <strain evidence="2">cv. PAL-ZL1</strain>
    </source>
</reference>
<accession>A0ACC4CTV6</accession>
<evidence type="ECO:0000313" key="1">
    <source>
        <dbReference type="EMBL" id="KAL3604804.1"/>
    </source>
</evidence>
<sequence>MSAHPEVPDEPTTTGTALLETVVVATQGFDPVNKIHQHLCAAANREAIGQVQISNCCGEANQCAVDSLANTR</sequence>
<comment type="caution">
    <text evidence="1">The sequence shown here is derived from an EMBL/GenBank/DDBJ whole genome shotgun (WGS) entry which is preliminary data.</text>
</comment>
<keyword evidence="2" id="KW-1185">Reference proteome</keyword>
<evidence type="ECO:0000313" key="2">
    <source>
        <dbReference type="Proteomes" id="UP000309997"/>
    </source>
</evidence>
<protein>
    <submittedName>
        <fullName evidence="1">Uncharacterized protein</fullName>
    </submittedName>
</protein>
<name>A0ACC4CTV6_POPAL</name>
<dbReference type="EMBL" id="RCHU02000002">
    <property type="protein sequence ID" value="KAL3604804.1"/>
    <property type="molecule type" value="Genomic_DNA"/>
</dbReference>
<dbReference type="Proteomes" id="UP000309997">
    <property type="component" value="Unassembled WGS sequence"/>
</dbReference>